<protein>
    <recommendedName>
        <fullName evidence="1">F-box domain-containing protein</fullName>
    </recommendedName>
</protein>
<dbReference type="Gene3D" id="1.20.1280.50">
    <property type="match status" value="1"/>
</dbReference>
<dbReference type="EMBL" id="OZ021744">
    <property type="protein sequence ID" value="CAK9311167.1"/>
    <property type="molecule type" value="Genomic_DNA"/>
</dbReference>
<accession>A0ABP0XX98</accession>
<dbReference type="PANTHER" id="PTHR35546">
    <property type="entry name" value="F-BOX PROTEIN INTERACTION DOMAIN PROTEIN-RELATED"/>
    <property type="match status" value="1"/>
</dbReference>
<evidence type="ECO:0000259" key="1">
    <source>
        <dbReference type="SMART" id="SM00256"/>
    </source>
</evidence>
<dbReference type="InterPro" id="IPR055290">
    <property type="entry name" value="At3g26010-like"/>
</dbReference>
<gene>
    <name evidence="2" type="ORF">CITCOLO1_LOCUS2817</name>
</gene>
<name>A0ABP0XX98_9ROSI</name>
<dbReference type="PANTHER" id="PTHR35546:SF115">
    <property type="entry name" value="F-BOX DOMAIN-CONTAINING PROTEIN"/>
    <property type="match status" value="1"/>
</dbReference>
<keyword evidence="3" id="KW-1185">Reference proteome</keyword>
<organism evidence="2 3">
    <name type="scientific">Citrullus colocynthis</name>
    <name type="common">colocynth</name>
    <dbReference type="NCBI Taxonomy" id="252529"/>
    <lineage>
        <taxon>Eukaryota</taxon>
        <taxon>Viridiplantae</taxon>
        <taxon>Streptophyta</taxon>
        <taxon>Embryophyta</taxon>
        <taxon>Tracheophyta</taxon>
        <taxon>Spermatophyta</taxon>
        <taxon>Magnoliopsida</taxon>
        <taxon>eudicotyledons</taxon>
        <taxon>Gunneridae</taxon>
        <taxon>Pentapetalae</taxon>
        <taxon>rosids</taxon>
        <taxon>fabids</taxon>
        <taxon>Cucurbitales</taxon>
        <taxon>Cucurbitaceae</taxon>
        <taxon>Benincaseae</taxon>
        <taxon>Citrullus</taxon>
    </lineage>
</organism>
<dbReference type="CDD" id="cd22157">
    <property type="entry name" value="F-box_AtFBW1-like"/>
    <property type="match status" value="1"/>
</dbReference>
<dbReference type="Pfam" id="PF00646">
    <property type="entry name" value="F-box"/>
    <property type="match status" value="1"/>
</dbReference>
<proteinExistence type="predicted"/>
<sequence>MLCSKSPKLRRTSAASLTIAAEPVLDNDDLFIEILLRLPIRSLLTFKSVSKRWLSLISNPNFSHRRTTSHPPTPSGIFFPRPCPKSPAFDFVNLTPNPSRAPFESLNFTDEKHGFVILQSCNGLFLCSSNNGNYSKRDYYVHNPTTKHFTKLPKLQAGTIFGLNLAFDPSRSSDYKVICVRYSDSFTNTYQIETYSSRTGPWKPCRGVFSAPFSMRFDCGVYWNNAVHWISTWENSLYFDLCEEKLHELPMPRVPDGWEERRVKYFGNCGGNLHLIEIYEAQDMELNVYEMKDDHSGWFVKYRVDLHSVCVAFPEMIASVMDVDLGFFPKFSVVAIVDGIEEAYTVLEIVGKVVRVNVESGRFESLGEVENGGRISELVTPVGFGQIDAYLYIQSLACV</sequence>
<dbReference type="NCBIfam" id="TIGR01640">
    <property type="entry name" value="F_box_assoc_1"/>
    <property type="match status" value="1"/>
</dbReference>
<dbReference type="InterPro" id="IPR017451">
    <property type="entry name" value="F-box-assoc_interact_dom"/>
</dbReference>
<dbReference type="InterPro" id="IPR056592">
    <property type="entry name" value="Beta-prop_At3g26010-like"/>
</dbReference>
<evidence type="ECO:0000313" key="2">
    <source>
        <dbReference type="EMBL" id="CAK9311167.1"/>
    </source>
</evidence>
<feature type="domain" description="F-box" evidence="1">
    <location>
        <begin position="28"/>
        <end position="66"/>
    </location>
</feature>
<dbReference type="Pfam" id="PF24750">
    <property type="entry name" value="b-prop_At3g26010-like"/>
    <property type="match status" value="1"/>
</dbReference>
<dbReference type="SMART" id="SM00256">
    <property type="entry name" value="FBOX"/>
    <property type="match status" value="1"/>
</dbReference>
<evidence type="ECO:0000313" key="3">
    <source>
        <dbReference type="Proteomes" id="UP001642487"/>
    </source>
</evidence>
<dbReference type="InterPro" id="IPR036047">
    <property type="entry name" value="F-box-like_dom_sf"/>
</dbReference>
<dbReference type="SUPFAM" id="SSF81383">
    <property type="entry name" value="F-box domain"/>
    <property type="match status" value="1"/>
</dbReference>
<dbReference type="Proteomes" id="UP001642487">
    <property type="component" value="Chromosome 10"/>
</dbReference>
<reference evidence="2 3" key="1">
    <citation type="submission" date="2024-03" db="EMBL/GenBank/DDBJ databases">
        <authorList>
            <person name="Gkanogiannis A."/>
            <person name="Becerra Lopez-Lavalle L."/>
        </authorList>
    </citation>
    <scope>NUCLEOTIDE SEQUENCE [LARGE SCALE GENOMIC DNA]</scope>
</reference>
<dbReference type="InterPro" id="IPR001810">
    <property type="entry name" value="F-box_dom"/>
</dbReference>